<comment type="caution">
    <text evidence="1">The sequence shown here is derived from an EMBL/GenBank/DDBJ whole genome shotgun (WGS) entry which is preliminary data.</text>
</comment>
<protein>
    <submittedName>
        <fullName evidence="1">Uncharacterized protein</fullName>
    </submittedName>
</protein>
<dbReference type="EMBL" id="CM023470">
    <property type="protein sequence ID" value="KAH7977480.1"/>
    <property type="molecule type" value="Genomic_DNA"/>
</dbReference>
<organism evidence="1 2">
    <name type="scientific">Dermacentor silvarum</name>
    <name type="common">Tick</name>
    <dbReference type="NCBI Taxonomy" id="543639"/>
    <lineage>
        <taxon>Eukaryota</taxon>
        <taxon>Metazoa</taxon>
        <taxon>Ecdysozoa</taxon>
        <taxon>Arthropoda</taxon>
        <taxon>Chelicerata</taxon>
        <taxon>Arachnida</taxon>
        <taxon>Acari</taxon>
        <taxon>Parasitiformes</taxon>
        <taxon>Ixodida</taxon>
        <taxon>Ixodoidea</taxon>
        <taxon>Ixodidae</taxon>
        <taxon>Rhipicephalinae</taxon>
        <taxon>Dermacentor</taxon>
    </lineage>
</organism>
<dbReference type="Proteomes" id="UP000821865">
    <property type="component" value="Chromosome 1"/>
</dbReference>
<evidence type="ECO:0000313" key="2">
    <source>
        <dbReference type="Proteomes" id="UP000821865"/>
    </source>
</evidence>
<sequence length="192" mass="21711">MQQIETTKDVSTLDTRLAHLWEAYHSLLESWKRGKHNRTLKKRLATLQTQIQLHSEELCRSNCGQVCDSIAGRLSAKRTWHLLRHLIDPSKTKNTTQYHVTRLIHAHIDNADALLDTLRDTYTSPGIPTPLSSYTGQPNPELDTAITEAEVRAALLTLRTKSAPGADQVSNTALRILDDRSIARITEYFNQC</sequence>
<reference evidence="1" key="1">
    <citation type="submission" date="2020-05" db="EMBL/GenBank/DDBJ databases">
        <title>Large-scale comparative analyses of tick genomes elucidate their genetic diversity and vector capacities.</title>
        <authorList>
            <person name="Jia N."/>
            <person name="Wang J."/>
            <person name="Shi W."/>
            <person name="Du L."/>
            <person name="Sun Y."/>
            <person name="Zhan W."/>
            <person name="Jiang J."/>
            <person name="Wang Q."/>
            <person name="Zhang B."/>
            <person name="Ji P."/>
            <person name="Sakyi L.B."/>
            <person name="Cui X."/>
            <person name="Yuan T."/>
            <person name="Jiang B."/>
            <person name="Yang W."/>
            <person name="Lam T.T.-Y."/>
            <person name="Chang Q."/>
            <person name="Ding S."/>
            <person name="Wang X."/>
            <person name="Zhu J."/>
            <person name="Ruan X."/>
            <person name="Zhao L."/>
            <person name="Wei J."/>
            <person name="Que T."/>
            <person name="Du C."/>
            <person name="Cheng J."/>
            <person name="Dai P."/>
            <person name="Han X."/>
            <person name="Huang E."/>
            <person name="Gao Y."/>
            <person name="Liu J."/>
            <person name="Shao H."/>
            <person name="Ye R."/>
            <person name="Li L."/>
            <person name="Wei W."/>
            <person name="Wang X."/>
            <person name="Wang C."/>
            <person name="Yang T."/>
            <person name="Huo Q."/>
            <person name="Li W."/>
            <person name="Guo W."/>
            <person name="Chen H."/>
            <person name="Zhou L."/>
            <person name="Ni X."/>
            <person name="Tian J."/>
            <person name="Zhou Y."/>
            <person name="Sheng Y."/>
            <person name="Liu T."/>
            <person name="Pan Y."/>
            <person name="Xia L."/>
            <person name="Li J."/>
            <person name="Zhao F."/>
            <person name="Cao W."/>
        </authorList>
    </citation>
    <scope>NUCLEOTIDE SEQUENCE</scope>
    <source>
        <strain evidence="1">Dsil-2018</strain>
    </source>
</reference>
<name>A0ACB8DT51_DERSI</name>
<proteinExistence type="predicted"/>
<keyword evidence="2" id="KW-1185">Reference proteome</keyword>
<accession>A0ACB8DT51</accession>
<evidence type="ECO:0000313" key="1">
    <source>
        <dbReference type="EMBL" id="KAH7977480.1"/>
    </source>
</evidence>
<gene>
    <name evidence="1" type="ORF">HPB49_001875</name>
</gene>